<dbReference type="PANTHER" id="PTHR31669:SF292">
    <property type="entry name" value="OS02G0262500 PROTEIN"/>
    <property type="match status" value="1"/>
</dbReference>
<keyword evidence="1" id="KW-0863">Zinc-finger</keyword>
<protein>
    <recommendedName>
        <fullName evidence="1">Protein FAR1-RELATED SEQUENCE</fullName>
    </recommendedName>
</protein>
<keyword evidence="3" id="KW-1185">Reference proteome</keyword>
<comment type="subcellular location">
    <subcellularLocation>
        <location evidence="1">Nucleus</location>
    </subcellularLocation>
</comment>
<evidence type="ECO:0000313" key="2">
    <source>
        <dbReference type="EMBL" id="RYQ92054.1"/>
    </source>
</evidence>
<dbReference type="GO" id="GO:0008270">
    <property type="term" value="F:zinc ion binding"/>
    <property type="evidence" value="ECO:0007669"/>
    <property type="project" value="UniProtKB-UniRule"/>
</dbReference>
<proteinExistence type="inferred from homology"/>
<comment type="caution">
    <text evidence="2">The sequence shown here is derived from an EMBL/GenBank/DDBJ whole genome shotgun (WGS) entry which is preliminary data.</text>
</comment>
<keyword evidence="1" id="KW-0862">Zinc</keyword>
<reference evidence="2 3" key="1">
    <citation type="submission" date="2019-01" db="EMBL/GenBank/DDBJ databases">
        <title>Sequencing of cultivated peanut Arachis hypogaea provides insights into genome evolution and oil improvement.</title>
        <authorList>
            <person name="Chen X."/>
        </authorList>
    </citation>
    <scope>NUCLEOTIDE SEQUENCE [LARGE SCALE GENOMIC DNA]</scope>
    <source>
        <strain evidence="3">cv. Fuhuasheng</strain>
        <tissue evidence="2">Leaves</tissue>
    </source>
</reference>
<comment type="similarity">
    <text evidence="1">Belongs to the FHY3/FAR1 family.</text>
</comment>
<name>A0A444XRA7_ARAHY</name>
<evidence type="ECO:0000313" key="3">
    <source>
        <dbReference type="Proteomes" id="UP000289738"/>
    </source>
</evidence>
<dbReference type="Proteomes" id="UP000289738">
    <property type="component" value="Chromosome B09"/>
</dbReference>
<dbReference type="GO" id="GO:0005634">
    <property type="term" value="C:nucleus"/>
    <property type="evidence" value="ECO:0007669"/>
    <property type="project" value="UniProtKB-SubCell"/>
</dbReference>
<keyword evidence="1" id="KW-0479">Metal-binding</keyword>
<comment type="function">
    <text evidence="1">Putative transcription activator involved in regulating light control of development.</text>
</comment>
<gene>
    <name evidence="2" type="ORF">Ahy_B09g098161</name>
</gene>
<dbReference type="PANTHER" id="PTHR31669">
    <property type="entry name" value="PROTEIN FAR1-RELATED SEQUENCE 10-RELATED"/>
    <property type="match status" value="1"/>
</dbReference>
<dbReference type="GO" id="GO:0006355">
    <property type="term" value="P:regulation of DNA-templated transcription"/>
    <property type="evidence" value="ECO:0007669"/>
    <property type="project" value="UniProtKB-UniRule"/>
</dbReference>
<dbReference type="InterPro" id="IPR031052">
    <property type="entry name" value="FHY3/FAR1"/>
</dbReference>
<organism evidence="2 3">
    <name type="scientific">Arachis hypogaea</name>
    <name type="common">Peanut</name>
    <dbReference type="NCBI Taxonomy" id="3818"/>
    <lineage>
        <taxon>Eukaryota</taxon>
        <taxon>Viridiplantae</taxon>
        <taxon>Streptophyta</taxon>
        <taxon>Embryophyta</taxon>
        <taxon>Tracheophyta</taxon>
        <taxon>Spermatophyta</taxon>
        <taxon>Magnoliopsida</taxon>
        <taxon>eudicotyledons</taxon>
        <taxon>Gunneridae</taxon>
        <taxon>Pentapetalae</taxon>
        <taxon>rosids</taxon>
        <taxon>fabids</taxon>
        <taxon>Fabales</taxon>
        <taxon>Fabaceae</taxon>
        <taxon>Papilionoideae</taxon>
        <taxon>50 kb inversion clade</taxon>
        <taxon>dalbergioids sensu lato</taxon>
        <taxon>Dalbergieae</taxon>
        <taxon>Pterocarpus clade</taxon>
        <taxon>Arachis</taxon>
    </lineage>
</organism>
<evidence type="ECO:0000256" key="1">
    <source>
        <dbReference type="RuleBase" id="RU367018"/>
    </source>
</evidence>
<accession>A0A444XRA7</accession>
<sequence length="137" mass="16112">MLGDYEIVEFEEWWASMVNSFGVNDMEYVATTHMRGKFFARLRTTSRCEALHSQVIRFVKSCYSIKEFLHHFCQWMHLLRNNEAETDYYISYGFSIIQTQVQALERLGATIYTLQEKYRGVLLVSIVIVESINCDNS</sequence>
<keyword evidence="1" id="KW-0539">Nucleus</keyword>
<dbReference type="AlphaFoldDB" id="A0A444XRA7"/>
<dbReference type="EMBL" id="SDMP01000019">
    <property type="protein sequence ID" value="RYQ92054.1"/>
    <property type="molecule type" value="Genomic_DNA"/>
</dbReference>